<keyword evidence="2" id="KW-0812">Transmembrane</keyword>
<organism evidence="5 6">
    <name type="scientific">Macrostomum lignano</name>
    <dbReference type="NCBI Taxonomy" id="282301"/>
    <lineage>
        <taxon>Eukaryota</taxon>
        <taxon>Metazoa</taxon>
        <taxon>Spiralia</taxon>
        <taxon>Lophotrochozoa</taxon>
        <taxon>Platyhelminthes</taxon>
        <taxon>Rhabditophora</taxon>
        <taxon>Macrostomorpha</taxon>
        <taxon>Macrostomida</taxon>
        <taxon>Macrostomidae</taxon>
        <taxon>Macrostomum</taxon>
    </lineage>
</organism>
<evidence type="ECO:0000256" key="3">
    <source>
        <dbReference type="SAM" id="SignalP"/>
    </source>
</evidence>
<gene>
    <name evidence="5" type="ORF">BOX15_Mlig017195g3</name>
</gene>
<evidence type="ECO:0000313" key="5">
    <source>
        <dbReference type="EMBL" id="PAA58070.1"/>
    </source>
</evidence>
<comment type="caution">
    <text evidence="5">The sequence shown here is derived from an EMBL/GenBank/DDBJ whole genome shotgun (WGS) entry which is preliminary data.</text>
</comment>
<dbReference type="EMBL" id="NIVC01002414">
    <property type="protein sequence ID" value="PAA58070.1"/>
    <property type="molecule type" value="Genomic_DNA"/>
</dbReference>
<keyword evidence="2" id="KW-0472">Membrane</keyword>
<keyword evidence="2" id="KW-1133">Transmembrane helix</keyword>
<dbReference type="AlphaFoldDB" id="A0A267E937"/>
<feature type="compositionally biased region" description="Polar residues" evidence="1">
    <location>
        <begin position="58"/>
        <end position="69"/>
    </location>
</feature>
<dbReference type="Proteomes" id="UP000215902">
    <property type="component" value="Unassembled WGS sequence"/>
</dbReference>
<reference evidence="5 6" key="1">
    <citation type="submission" date="2017-06" db="EMBL/GenBank/DDBJ databases">
        <title>A platform for efficient transgenesis in Macrostomum lignano, a flatworm model organism for stem cell research.</title>
        <authorList>
            <person name="Berezikov E."/>
        </authorList>
    </citation>
    <scope>NUCLEOTIDE SEQUENCE [LARGE SCALE GENOMIC DNA]</scope>
    <source>
        <strain evidence="5">DV1</strain>
        <tissue evidence="5">Whole organism</tissue>
    </source>
</reference>
<evidence type="ECO:0000256" key="2">
    <source>
        <dbReference type="SAM" id="Phobius"/>
    </source>
</evidence>
<proteinExistence type="predicted"/>
<feature type="transmembrane region" description="Helical" evidence="2">
    <location>
        <begin position="471"/>
        <end position="495"/>
    </location>
</feature>
<feature type="chain" id="PRO_5012876525" description="Tyrosine-protein kinase ephrin type A/B receptor-like domain-containing protein" evidence="3">
    <location>
        <begin position="20"/>
        <end position="532"/>
    </location>
</feature>
<dbReference type="Pfam" id="PF07699">
    <property type="entry name" value="Ephrin_rec_like"/>
    <property type="match status" value="1"/>
</dbReference>
<feature type="signal peptide" evidence="3">
    <location>
        <begin position="1"/>
        <end position="19"/>
    </location>
</feature>
<dbReference type="Gene3D" id="2.10.50.10">
    <property type="entry name" value="Tumor Necrosis Factor Receptor, subunit A, domain 2"/>
    <property type="match status" value="1"/>
</dbReference>
<name>A0A267E937_9PLAT</name>
<sequence length="532" mass="60444">MAACLKLHVLPLLAPVVLQLVICLATDAISFGLSSGSKKRTPATVTGPRTRATKKRSFGTSGNGSSSPFDTETNSPFMFLLRSAINNPVTYLHSVLVDQLVIVPCYYGNDGRQFGISNQLDMAWYRRLDSMHHPRTFPSINDGEGKLVVMEPIIGHNWFLCDTAFTSKVQHAKKYNMFYSEFKKGQLNMDWNYYQDFSEFSRGQFKHHLFANELAVTEIFVFMNATLKIFRSGASFDIEKLTRPQEMGLFKLTLLRLLESECRDNMDQYCENPTVDILIPVFDNENSVTIQGKLKLYLSNQKLLKLGAESFIENRKNAIKRNAVRWNITGQSIDLGPLGSLNPHPLLLTLVITAKPQVKSDCVGSGSYLSVKYDWECVLCRPGYHLKNQPWIQAASEKNSICHMCPVGTYSSDWGSVDCHECPPSYTTRKVGSTKQFDCIPVATYKMENNIKELLTYFGVDESDEYKKFTMLAVFLLSPWLVFVICLLVSLAYGYSEVTDSEKRFQLERELGSILLRIRRNYNVLMAEHQRL</sequence>
<evidence type="ECO:0000259" key="4">
    <source>
        <dbReference type="Pfam" id="PF07699"/>
    </source>
</evidence>
<dbReference type="InterPro" id="IPR011641">
    <property type="entry name" value="Tyr-kin_ephrin_A/B_rcpt-like"/>
</dbReference>
<keyword evidence="6" id="KW-1185">Reference proteome</keyword>
<accession>A0A267E937</accession>
<dbReference type="SMART" id="SM01411">
    <property type="entry name" value="Ephrin_rec_like"/>
    <property type="match status" value="1"/>
</dbReference>
<dbReference type="OrthoDB" id="9045220at2759"/>
<evidence type="ECO:0000256" key="1">
    <source>
        <dbReference type="SAM" id="MobiDB-lite"/>
    </source>
</evidence>
<feature type="domain" description="Tyrosine-protein kinase ephrin type A/B receptor-like" evidence="4">
    <location>
        <begin position="397"/>
        <end position="439"/>
    </location>
</feature>
<evidence type="ECO:0000313" key="6">
    <source>
        <dbReference type="Proteomes" id="UP000215902"/>
    </source>
</evidence>
<protein>
    <recommendedName>
        <fullName evidence="4">Tyrosine-protein kinase ephrin type A/B receptor-like domain-containing protein</fullName>
    </recommendedName>
</protein>
<feature type="region of interest" description="Disordered" evidence="1">
    <location>
        <begin position="35"/>
        <end position="69"/>
    </location>
</feature>
<keyword evidence="3" id="KW-0732">Signal</keyword>